<keyword evidence="1" id="KW-1133">Transmembrane helix</keyword>
<keyword evidence="3" id="KW-1185">Reference proteome</keyword>
<feature type="transmembrane region" description="Helical" evidence="1">
    <location>
        <begin position="12"/>
        <end position="34"/>
    </location>
</feature>
<feature type="transmembrane region" description="Helical" evidence="1">
    <location>
        <begin position="86"/>
        <end position="107"/>
    </location>
</feature>
<dbReference type="RefSeq" id="WP_369741224.1">
    <property type="nucleotide sequence ID" value="NZ_JBGEDP010000001.1"/>
</dbReference>
<evidence type="ECO:0000313" key="2">
    <source>
        <dbReference type="EMBL" id="MEY8018624.1"/>
    </source>
</evidence>
<feature type="transmembrane region" description="Helical" evidence="1">
    <location>
        <begin position="41"/>
        <end position="66"/>
    </location>
</feature>
<keyword evidence="1" id="KW-0472">Membrane</keyword>
<keyword evidence="1" id="KW-0812">Transmembrane</keyword>
<organism evidence="2 3">
    <name type="scientific">Mycobacterium servetii</name>
    <dbReference type="NCBI Taxonomy" id="3237418"/>
    <lineage>
        <taxon>Bacteria</taxon>
        <taxon>Bacillati</taxon>
        <taxon>Actinomycetota</taxon>
        <taxon>Actinomycetes</taxon>
        <taxon>Mycobacteriales</taxon>
        <taxon>Mycobacteriaceae</taxon>
        <taxon>Mycobacterium</taxon>
    </lineage>
</organism>
<accession>A0ABV4C7U9</accession>
<protein>
    <recommendedName>
        <fullName evidence="4">Integral membrane protein</fullName>
    </recommendedName>
</protein>
<gene>
    <name evidence="2" type="ORF">AB8998_28500</name>
</gene>
<name>A0ABV4C7U9_9MYCO</name>
<evidence type="ECO:0000256" key="1">
    <source>
        <dbReference type="SAM" id="Phobius"/>
    </source>
</evidence>
<proteinExistence type="predicted"/>
<evidence type="ECO:0000313" key="3">
    <source>
        <dbReference type="Proteomes" id="UP001564760"/>
    </source>
</evidence>
<comment type="caution">
    <text evidence="2">The sequence shown here is derived from an EMBL/GenBank/DDBJ whole genome shotgun (WGS) entry which is preliminary data.</text>
</comment>
<reference evidence="2 3" key="1">
    <citation type="submission" date="2024-08" db="EMBL/GenBank/DDBJ databases">
        <title>Mycobacterium servetensis sp. nov., a novel rapid-growing mycobacterial species recovered from a human patient in Zaragoza, Spain.</title>
        <authorList>
            <person name="Tristancho-Baro A.I."/>
            <person name="Buenestado-Serrano S."/>
            <person name="Garcia De Viedma D."/>
            <person name="Milagro-Beamonte A."/>
            <person name="Burillo N."/>
            <person name="Sanz S."/>
            <person name="Lopez-Calleja A.I."/>
            <person name="Penas-Utrilla D."/>
            <person name="Guardingo M."/>
            <person name="Garcia M.J."/>
            <person name="Vinuelas-Bayon J."/>
        </authorList>
    </citation>
    <scope>NUCLEOTIDE SEQUENCE [LARGE SCALE GENOMIC DNA]</scope>
    <source>
        <strain evidence="3">HUMS_12744610</strain>
    </source>
</reference>
<sequence>MSTFNGLPAHILLNHFVVVLAPLTAVLAILCALWPAARRRLIWLVVLLAVATVALTPVTAGAGAWLAARVRAAPAAVPVLAAHEQLGSTFIYIVAALLATVALLAAVHVRQTRGTAVSLVAQSVVGVLVVVAAAATLIQTYRIGDSGARAAWGTVSSATP</sequence>
<feature type="transmembrane region" description="Helical" evidence="1">
    <location>
        <begin position="119"/>
        <end position="138"/>
    </location>
</feature>
<dbReference type="EMBL" id="JBGEDP010000001">
    <property type="protein sequence ID" value="MEY8018624.1"/>
    <property type="molecule type" value="Genomic_DNA"/>
</dbReference>
<dbReference type="Proteomes" id="UP001564760">
    <property type="component" value="Unassembled WGS sequence"/>
</dbReference>
<evidence type="ECO:0008006" key="4">
    <source>
        <dbReference type="Google" id="ProtNLM"/>
    </source>
</evidence>